<gene>
    <name evidence="1" type="ORF">CW682_05800</name>
</gene>
<evidence type="ECO:0000313" key="2">
    <source>
        <dbReference type="Proteomes" id="UP000233606"/>
    </source>
</evidence>
<reference evidence="1" key="1">
    <citation type="submission" date="2017-12" db="EMBL/GenBank/DDBJ databases">
        <title>Genomics of Macrococcus caseolyticus.</title>
        <authorList>
            <person name="MacFadyen A.C."/>
            <person name="Paterson G.K."/>
        </authorList>
    </citation>
    <scope>NUCLEOTIDE SEQUENCE</scope>
    <source>
        <strain evidence="1">5459_5_49</strain>
    </source>
</reference>
<dbReference type="Proteomes" id="UP000233606">
    <property type="component" value="Unassembled WGS sequence"/>
</dbReference>
<sequence>MEYFYKLAGELNEKYLKEMNLSMEIKQARNEFLKERGLLNDGMEYYDFTLVPNLTWSQLRALNAPKDELKMDGTPRKNSATMKKFNKEYKEHLESKGISTNKNDDPENFLRWGFFDLMIDRPMRFSHSRFCANGTVYYKGNSKLKESDEIIKITGSEFYTAYENK</sequence>
<comment type="caution">
    <text evidence="1">The sequence shown here is derived from an EMBL/GenBank/DDBJ whole genome shotgun (WGS) entry which is preliminary data.</text>
</comment>
<organism evidence="1 2">
    <name type="scientific">Macrococcoides caseolyticum</name>
    <dbReference type="NCBI Taxonomy" id="69966"/>
    <lineage>
        <taxon>Bacteria</taxon>
        <taxon>Bacillati</taxon>
        <taxon>Bacillota</taxon>
        <taxon>Bacilli</taxon>
        <taxon>Bacillales</taxon>
        <taxon>Staphylococcaceae</taxon>
        <taxon>Macrococcoides</taxon>
    </lineage>
</organism>
<keyword evidence="2" id="KW-1185">Reference proteome</keyword>
<accession>A0ACC9MSM9</accession>
<evidence type="ECO:0000313" key="1">
    <source>
        <dbReference type="EMBL" id="PKE56713.1"/>
    </source>
</evidence>
<name>A0ACC9MSM9_9STAP</name>
<proteinExistence type="predicted"/>
<dbReference type="EMBL" id="PIWU01000006">
    <property type="protein sequence ID" value="PKE56713.1"/>
    <property type="molecule type" value="Genomic_DNA"/>
</dbReference>
<protein>
    <submittedName>
        <fullName evidence="1">Uncharacterized protein</fullName>
    </submittedName>
</protein>